<feature type="transmembrane region" description="Helical" evidence="1">
    <location>
        <begin position="263"/>
        <end position="281"/>
    </location>
</feature>
<feature type="transmembrane region" description="Helical" evidence="1">
    <location>
        <begin position="188"/>
        <end position="208"/>
    </location>
</feature>
<feature type="transmembrane region" description="Helical" evidence="1">
    <location>
        <begin position="21"/>
        <end position="38"/>
    </location>
</feature>
<feature type="transmembrane region" description="Helical" evidence="1">
    <location>
        <begin position="346"/>
        <end position="363"/>
    </location>
</feature>
<sequence>MNMTVSLNIVWKLIATQYSGAVRFLSVNLVAYFCVAEVSDYFSVAFLIISFISSISGVAISTQSYIPDRSVSTKLSMVLIFGLTVLSSPVVLYFWDGNITGYVAILIVSLFCSMFEVFKSQLMAKGDFKGLAVRGVIGLLIMPLSIFVLKDKATILVFYIIVSMFLTVISRKCIVYSSSNRRLITKDVVSYSLSNSFSTGFGFLFPLFLIQEFGDSSATIIAQVFSLSVIFFAYPRFLSATFLSKYKREKDNALYNKFEKFCFIYSLTLTLVTCIVTYTMFPKFNEFVLFIISVICSQLALPASNLIMANGKGEMLLKVNLVSLSILIISIVLVKNLFEPDCLRSQILLALYFFYQIGKYYILRGYVSRRFLMGCKNETV</sequence>
<gene>
    <name evidence="2" type="ORF">V8Z71_11545</name>
</gene>
<feature type="transmembrane region" description="Helical" evidence="1">
    <location>
        <begin position="155"/>
        <end position="176"/>
    </location>
</feature>
<dbReference type="EMBL" id="JBANDX010000007">
    <property type="protein sequence ID" value="MEL0608947.1"/>
    <property type="molecule type" value="Genomic_DNA"/>
</dbReference>
<keyword evidence="1" id="KW-0812">Transmembrane</keyword>
<accession>A0ABU9FRX4</accession>
<feature type="transmembrane region" description="Helical" evidence="1">
    <location>
        <begin position="315"/>
        <end position="334"/>
    </location>
</feature>
<keyword evidence="3" id="KW-1185">Reference proteome</keyword>
<organism evidence="2 3">
    <name type="scientific">Vibrio echinoideorum</name>
    <dbReference type="NCBI Taxonomy" id="2100116"/>
    <lineage>
        <taxon>Bacteria</taxon>
        <taxon>Pseudomonadati</taxon>
        <taxon>Pseudomonadota</taxon>
        <taxon>Gammaproteobacteria</taxon>
        <taxon>Vibrionales</taxon>
        <taxon>Vibrionaceae</taxon>
        <taxon>Vibrio</taxon>
    </lineage>
</organism>
<feature type="transmembrane region" description="Helical" evidence="1">
    <location>
        <begin position="131"/>
        <end position="149"/>
    </location>
</feature>
<feature type="transmembrane region" description="Helical" evidence="1">
    <location>
        <begin position="44"/>
        <end position="66"/>
    </location>
</feature>
<dbReference type="RefSeq" id="WP_341635164.1">
    <property type="nucleotide sequence ID" value="NZ_JBANDX010000007.1"/>
</dbReference>
<keyword evidence="1" id="KW-0472">Membrane</keyword>
<name>A0ABU9FRX4_9VIBR</name>
<evidence type="ECO:0000313" key="2">
    <source>
        <dbReference type="EMBL" id="MEL0608947.1"/>
    </source>
</evidence>
<feature type="transmembrane region" description="Helical" evidence="1">
    <location>
        <begin position="287"/>
        <end position="308"/>
    </location>
</feature>
<evidence type="ECO:0000313" key="3">
    <source>
        <dbReference type="Proteomes" id="UP001377160"/>
    </source>
</evidence>
<evidence type="ECO:0000256" key="1">
    <source>
        <dbReference type="SAM" id="Phobius"/>
    </source>
</evidence>
<keyword evidence="1" id="KW-1133">Transmembrane helix</keyword>
<feature type="transmembrane region" description="Helical" evidence="1">
    <location>
        <begin position="101"/>
        <end position="119"/>
    </location>
</feature>
<protein>
    <submittedName>
        <fullName evidence="2">Uncharacterized protein</fullName>
    </submittedName>
</protein>
<feature type="transmembrane region" description="Helical" evidence="1">
    <location>
        <begin position="220"/>
        <end position="243"/>
    </location>
</feature>
<reference evidence="2 3" key="1">
    <citation type="submission" date="2024-02" db="EMBL/GenBank/DDBJ databases">
        <title>Bacteria isolated from the canopy kelp, Nereocystis luetkeana.</title>
        <authorList>
            <person name="Pfister C.A."/>
            <person name="Younker I.T."/>
            <person name="Light S.H."/>
        </authorList>
    </citation>
    <scope>NUCLEOTIDE SEQUENCE [LARGE SCALE GENOMIC DNA]</scope>
    <source>
        <strain evidence="2 3">TI.1.15</strain>
    </source>
</reference>
<comment type="caution">
    <text evidence="2">The sequence shown here is derived from an EMBL/GenBank/DDBJ whole genome shotgun (WGS) entry which is preliminary data.</text>
</comment>
<proteinExistence type="predicted"/>
<dbReference type="Proteomes" id="UP001377160">
    <property type="component" value="Unassembled WGS sequence"/>
</dbReference>
<feature type="transmembrane region" description="Helical" evidence="1">
    <location>
        <begin position="78"/>
        <end position="95"/>
    </location>
</feature>